<dbReference type="Gene3D" id="3.50.50.60">
    <property type="entry name" value="FAD/NAD(P)-binding domain"/>
    <property type="match status" value="2"/>
</dbReference>
<evidence type="ECO:0000256" key="4">
    <source>
        <dbReference type="ARBA" id="ARBA00022827"/>
    </source>
</evidence>
<comment type="caution">
    <text evidence="6">The sequence shown here is derived from an EMBL/GenBank/DDBJ whole genome shotgun (WGS) entry which is preliminary data.</text>
</comment>
<dbReference type="InterPro" id="IPR050260">
    <property type="entry name" value="FAD-bd_OxRdtase"/>
</dbReference>
<dbReference type="Pfam" id="PF07992">
    <property type="entry name" value="Pyr_redox_2"/>
    <property type="match status" value="1"/>
</dbReference>
<dbReference type="AlphaFoldDB" id="A0A937A7F5"/>
<evidence type="ECO:0000256" key="2">
    <source>
        <dbReference type="ARBA" id="ARBA00006442"/>
    </source>
</evidence>
<dbReference type="SUPFAM" id="SSF51905">
    <property type="entry name" value="FAD/NAD(P)-binding domain"/>
    <property type="match status" value="1"/>
</dbReference>
<accession>A0A937A7F5</accession>
<dbReference type="EMBL" id="JAERQG010000002">
    <property type="protein sequence ID" value="MBL0765127.1"/>
    <property type="molecule type" value="Genomic_DNA"/>
</dbReference>
<comment type="similarity">
    <text evidence="2">Belongs to the FAD-dependent oxidoreductase family.</text>
</comment>
<evidence type="ECO:0000256" key="3">
    <source>
        <dbReference type="ARBA" id="ARBA00022630"/>
    </source>
</evidence>
<dbReference type="PRINTS" id="PR00368">
    <property type="entry name" value="FADPNR"/>
</dbReference>
<dbReference type="GO" id="GO:0016491">
    <property type="term" value="F:oxidoreductase activity"/>
    <property type="evidence" value="ECO:0007669"/>
    <property type="project" value="InterPro"/>
</dbReference>
<gene>
    <name evidence="6" type="ORF">JKP34_07695</name>
</gene>
<sequence length="444" mass="51026">MRKIVIVGNGISGITAARHIRKLSDDEILIVSSETEYFFSRTALMYIYMGHMKFEHTKPYEDFFWGKNKIDLLQDYVNKIDFEGKSLSTRKSGEIQYDKLILAVGSKPNKFGWPGQDLEGVQGLYSYQDLKTMEALSSTTKHAVIVGGGLIGIEMGEMFHSRGIEVTFLVRESDFWNNVLPPEEAAMVSRHIKSRGFNLILESELERINDDGNGRVGSVKTKEGKTIECQFVGLTVGVSPNVDFLMNSFLDIKRGIKVNEFFETNMPNVYAIGDCAEFETAPASDRKNIEQVWYTGRMHGETLAQTICGNKTAYKPGMWFNSAKFLDIEYQVYGQVGNQPMDEEEHIYWEHPKGEKSIRLIFNESDGTLKGINLMGIRYRHEVVEKMIRDKWDKKKVMSKLKHANFDPEFFERYEEELIKIYNERYPDDKVKSSKSKIFGIFNL</sequence>
<evidence type="ECO:0000259" key="5">
    <source>
        <dbReference type="Pfam" id="PF07992"/>
    </source>
</evidence>
<keyword evidence="7" id="KW-1185">Reference proteome</keyword>
<keyword evidence="4" id="KW-0274">FAD</keyword>
<dbReference type="Proteomes" id="UP000642920">
    <property type="component" value="Unassembled WGS sequence"/>
</dbReference>
<comment type="cofactor">
    <cofactor evidence="1">
        <name>FAD</name>
        <dbReference type="ChEBI" id="CHEBI:57692"/>
    </cofactor>
</comment>
<dbReference type="PANTHER" id="PTHR43429">
    <property type="entry name" value="PYRIDINE NUCLEOTIDE-DISULFIDE OXIDOREDUCTASE DOMAIN-CONTAINING"/>
    <property type="match status" value="1"/>
</dbReference>
<proteinExistence type="inferred from homology"/>
<organism evidence="6 7">
    <name type="scientific">Marivirga atlantica</name>
    <dbReference type="NCBI Taxonomy" id="1548457"/>
    <lineage>
        <taxon>Bacteria</taxon>
        <taxon>Pseudomonadati</taxon>
        <taxon>Bacteroidota</taxon>
        <taxon>Cytophagia</taxon>
        <taxon>Cytophagales</taxon>
        <taxon>Marivirgaceae</taxon>
        <taxon>Marivirga</taxon>
    </lineage>
</organism>
<dbReference type="PANTHER" id="PTHR43429:SF3">
    <property type="entry name" value="NITRITE REDUCTASE [NAD(P)H]"/>
    <property type="match status" value="1"/>
</dbReference>
<feature type="domain" description="FAD/NAD(P)-binding" evidence="5">
    <location>
        <begin position="3"/>
        <end position="287"/>
    </location>
</feature>
<keyword evidence="3" id="KW-0285">Flavoprotein</keyword>
<name>A0A937A7F5_9BACT</name>
<dbReference type="InterPro" id="IPR023753">
    <property type="entry name" value="FAD/NAD-binding_dom"/>
</dbReference>
<reference evidence="6" key="1">
    <citation type="submission" date="2021-01" db="EMBL/GenBank/DDBJ databases">
        <title>Marivirga sp. nov., isolated from intertidal surface sediments.</title>
        <authorList>
            <person name="Zhang M."/>
        </authorList>
    </citation>
    <scope>NUCLEOTIDE SEQUENCE</scope>
    <source>
        <strain evidence="6">SM1354</strain>
    </source>
</reference>
<dbReference type="PRINTS" id="PR00411">
    <property type="entry name" value="PNDRDTASEI"/>
</dbReference>
<evidence type="ECO:0000313" key="6">
    <source>
        <dbReference type="EMBL" id="MBL0765127.1"/>
    </source>
</evidence>
<dbReference type="RefSeq" id="WP_201919464.1">
    <property type="nucleotide sequence ID" value="NZ_JAERQG010000002.1"/>
</dbReference>
<protein>
    <submittedName>
        <fullName evidence="6">FAD-dependent oxidoreductase</fullName>
    </submittedName>
</protein>
<dbReference type="InterPro" id="IPR036188">
    <property type="entry name" value="FAD/NAD-bd_sf"/>
</dbReference>
<evidence type="ECO:0000256" key="1">
    <source>
        <dbReference type="ARBA" id="ARBA00001974"/>
    </source>
</evidence>
<evidence type="ECO:0000313" key="7">
    <source>
        <dbReference type="Proteomes" id="UP000642920"/>
    </source>
</evidence>